<reference evidence="3 4" key="1">
    <citation type="submission" date="2018-11" db="EMBL/GenBank/DDBJ databases">
        <title>Genomes From Bacteria Associated with the Canine Oral Cavity: a Test Case for Automated Genome-Based Taxonomic Assignment.</title>
        <authorList>
            <person name="Coil D.A."/>
            <person name="Jospin G."/>
            <person name="Darling A.E."/>
            <person name="Wallis C."/>
            <person name="Davis I.J."/>
            <person name="Harris S."/>
            <person name="Eisen J.A."/>
            <person name="Holcombe L.J."/>
            <person name="O'Flynn C."/>
        </authorList>
    </citation>
    <scope>NUCLEOTIDE SEQUENCE [LARGE SCALE GENOMIC DNA]</scope>
    <source>
        <strain evidence="3 4">OH5050</strain>
    </source>
</reference>
<feature type="signal peptide" evidence="2">
    <location>
        <begin position="1"/>
        <end position="34"/>
    </location>
</feature>
<evidence type="ECO:0000256" key="2">
    <source>
        <dbReference type="SAM" id="SignalP"/>
    </source>
</evidence>
<dbReference type="AlphaFoldDB" id="A0A3P1V977"/>
<dbReference type="PROSITE" id="PS51257">
    <property type="entry name" value="PROKAR_LIPOPROTEIN"/>
    <property type="match status" value="1"/>
</dbReference>
<sequence>MAAVRPAGRRPASACAVALALGCLVLSACSGSGATDAAEAGAAAASTETAPATSASTPAAGQGASAPASAPAQGQQTLSPALGRTMTISQAAVSEEPTAFKDGLRQVIYHVDTDAPYSVFVEYYPNGEKAAADILASEQEVFSSQGVEVTVSATTVEGGSNAQRMDWTQEGDTAWSATDPSGVTTLTGAAVFVDGQDGYAYSVYAYGPSDNGEAVAAAHAVLDSLVVSAP</sequence>
<feature type="region of interest" description="Disordered" evidence="1">
    <location>
        <begin position="52"/>
        <end position="76"/>
    </location>
</feature>
<evidence type="ECO:0000256" key="1">
    <source>
        <dbReference type="SAM" id="MobiDB-lite"/>
    </source>
</evidence>
<proteinExistence type="predicted"/>
<dbReference type="OrthoDB" id="3260334at2"/>
<organism evidence="3 4">
    <name type="scientific">Actinomyces bowdenii</name>
    <dbReference type="NCBI Taxonomy" id="131109"/>
    <lineage>
        <taxon>Bacteria</taxon>
        <taxon>Bacillati</taxon>
        <taxon>Actinomycetota</taxon>
        <taxon>Actinomycetes</taxon>
        <taxon>Actinomycetales</taxon>
        <taxon>Actinomycetaceae</taxon>
        <taxon>Actinomyces</taxon>
    </lineage>
</organism>
<evidence type="ECO:0000313" key="3">
    <source>
        <dbReference type="EMBL" id="RRD30762.1"/>
    </source>
</evidence>
<feature type="chain" id="PRO_5038610653" evidence="2">
    <location>
        <begin position="35"/>
        <end position="230"/>
    </location>
</feature>
<dbReference type="RefSeq" id="WP_124932675.1">
    <property type="nucleotide sequence ID" value="NZ_RQZC01000001.1"/>
</dbReference>
<keyword evidence="2" id="KW-0732">Signal</keyword>
<name>A0A3P1V977_9ACTO</name>
<accession>A0A3P1V977</accession>
<dbReference type="EMBL" id="RQZC01000001">
    <property type="protein sequence ID" value="RRD30762.1"/>
    <property type="molecule type" value="Genomic_DNA"/>
</dbReference>
<evidence type="ECO:0000313" key="4">
    <source>
        <dbReference type="Proteomes" id="UP000271272"/>
    </source>
</evidence>
<dbReference type="Proteomes" id="UP000271272">
    <property type="component" value="Unassembled WGS sequence"/>
</dbReference>
<keyword evidence="4" id="KW-1185">Reference proteome</keyword>
<comment type="caution">
    <text evidence="3">The sequence shown here is derived from an EMBL/GenBank/DDBJ whole genome shotgun (WGS) entry which is preliminary data.</text>
</comment>
<protein>
    <submittedName>
        <fullName evidence="3">Uncharacterized protein</fullName>
    </submittedName>
</protein>
<gene>
    <name evidence="3" type="ORF">EII10_01200</name>
</gene>